<evidence type="ECO:0000259" key="3">
    <source>
        <dbReference type="Pfam" id="PF07452"/>
    </source>
</evidence>
<evidence type="ECO:0000256" key="2">
    <source>
        <dbReference type="SAM" id="SignalP"/>
    </source>
</evidence>
<dbReference type="Pfam" id="PF07452">
    <property type="entry name" value="CHRD"/>
    <property type="match status" value="1"/>
</dbReference>
<evidence type="ECO:0000256" key="1">
    <source>
        <dbReference type="SAM" id="MobiDB-lite"/>
    </source>
</evidence>
<dbReference type="AlphaFoldDB" id="A0A250KWS5"/>
<keyword evidence="2" id="KW-0732">Signal</keyword>
<accession>A0A250KWS5</accession>
<gene>
    <name evidence="4" type="ORF">sS8_4183</name>
</gene>
<dbReference type="KEGG" id="mmai:sS8_4183"/>
<evidence type="ECO:0000313" key="4">
    <source>
        <dbReference type="EMBL" id="BBA36113.1"/>
    </source>
</evidence>
<keyword evidence="5" id="KW-1185">Reference proteome</keyword>
<evidence type="ECO:0000313" key="5">
    <source>
        <dbReference type="Proteomes" id="UP000266313"/>
    </source>
</evidence>
<feature type="chain" id="PRO_5012874354" description="CHRD domain-containing protein" evidence="2">
    <location>
        <begin position="22"/>
        <end position="235"/>
    </location>
</feature>
<sequence length="235" mass="24769">MNRRALSILLGLSLSAGTAHGDEANALSFQFGADLGFSGESPPLEDGSMWSQARFAFDQDETVMEFVLNLANGENVTGARLHCGPMGTFGPVIVPLFQFAQGSWNGSLQVQATITGAQIIQGVDCFSTTARAITTVPDLAAGMSDGTIFVSITTASFPEGEIWGWVQTVSNISTLLVFPDIVDAPVGVSLGTARESGTVMRIVTEPSVTVTPIPSGFNPPLRDRSPRLPSRLNPP</sequence>
<dbReference type="Proteomes" id="UP000266313">
    <property type="component" value="Chromosome"/>
</dbReference>
<feature type="domain" description="CHRD" evidence="3">
    <location>
        <begin position="35"/>
        <end position="164"/>
    </location>
</feature>
<dbReference type="InterPro" id="IPR010895">
    <property type="entry name" value="CHRD"/>
</dbReference>
<dbReference type="RefSeq" id="WP_170161188.1">
    <property type="nucleotide sequence ID" value="NZ_AP017928.1"/>
</dbReference>
<organism evidence="4 5">
    <name type="scientific">Methylocaldum marinum</name>
    <dbReference type="NCBI Taxonomy" id="1432792"/>
    <lineage>
        <taxon>Bacteria</taxon>
        <taxon>Pseudomonadati</taxon>
        <taxon>Pseudomonadota</taxon>
        <taxon>Gammaproteobacteria</taxon>
        <taxon>Methylococcales</taxon>
        <taxon>Methylococcaceae</taxon>
        <taxon>Methylocaldum</taxon>
    </lineage>
</organism>
<feature type="signal peptide" evidence="2">
    <location>
        <begin position="1"/>
        <end position="21"/>
    </location>
</feature>
<proteinExistence type="predicted"/>
<feature type="region of interest" description="Disordered" evidence="1">
    <location>
        <begin position="213"/>
        <end position="235"/>
    </location>
</feature>
<dbReference type="EMBL" id="AP017928">
    <property type="protein sequence ID" value="BBA36113.1"/>
    <property type="molecule type" value="Genomic_DNA"/>
</dbReference>
<reference evidence="4 5" key="1">
    <citation type="submission" date="2016-12" db="EMBL/GenBank/DDBJ databases">
        <title>Genome sequencing of Methylocaldum marinum.</title>
        <authorList>
            <person name="Takeuchi M."/>
            <person name="Kamagata Y."/>
            <person name="Hiraoka S."/>
            <person name="Oshima K."/>
            <person name="Hattori M."/>
            <person name="Iwasaki W."/>
        </authorList>
    </citation>
    <scope>NUCLEOTIDE SEQUENCE [LARGE SCALE GENOMIC DNA]</scope>
    <source>
        <strain evidence="4 5">S8</strain>
    </source>
</reference>
<name>A0A250KWS5_9GAMM</name>
<protein>
    <recommendedName>
        <fullName evidence="3">CHRD domain-containing protein</fullName>
    </recommendedName>
</protein>